<keyword evidence="6" id="KW-0433">Leucine-rich repeat</keyword>
<keyword evidence="25" id="KW-1185">Reference proteome</keyword>
<dbReference type="FunFam" id="3.80.10.10:FF:000101">
    <property type="entry name" value="LRR receptor-like serine/threonine-protein kinase ERECTA"/>
    <property type="match status" value="1"/>
</dbReference>
<dbReference type="InterPro" id="IPR001611">
    <property type="entry name" value="Leu-rich_rpt"/>
</dbReference>
<evidence type="ECO:0000256" key="22">
    <source>
        <dbReference type="SAM" id="SignalP"/>
    </source>
</evidence>
<evidence type="ECO:0000256" key="6">
    <source>
        <dbReference type="ARBA" id="ARBA00022614"/>
    </source>
</evidence>
<keyword evidence="13 20" id="KW-0067">ATP-binding</keyword>
<evidence type="ECO:0000256" key="21">
    <source>
        <dbReference type="SAM" id="Phobius"/>
    </source>
</evidence>
<evidence type="ECO:0000256" key="12">
    <source>
        <dbReference type="ARBA" id="ARBA00022777"/>
    </source>
</evidence>
<reference evidence="24 25" key="1">
    <citation type="journal article" date="2024" name="Plant Biotechnol. J.">
        <title>Dendrobium thyrsiflorum genome and its molecular insights into genes involved in important horticultural traits.</title>
        <authorList>
            <person name="Chen B."/>
            <person name="Wang J.Y."/>
            <person name="Zheng P.J."/>
            <person name="Li K.L."/>
            <person name="Liang Y.M."/>
            <person name="Chen X.F."/>
            <person name="Zhang C."/>
            <person name="Zhao X."/>
            <person name="He X."/>
            <person name="Zhang G.Q."/>
            <person name="Liu Z.J."/>
            <person name="Xu Q."/>
        </authorList>
    </citation>
    <scope>NUCLEOTIDE SEQUENCE [LARGE SCALE GENOMIC DNA]</scope>
    <source>
        <strain evidence="24">GZMU011</strain>
    </source>
</reference>
<comment type="caution">
    <text evidence="24">The sequence shown here is derived from an EMBL/GenBank/DDBJ whole genome shotgun (WGS) entry which is preliminary data.</text>
</comment>
<dbReference type="FunFam" id="1.10.510.10:FF:000016">
    <property type="entry name" value="Somatic embryogenesis receptor-like kinase 1"/>
    <property type="match status" value="1"/>
</dbReference>
<dbReference type="SMART" id="SM00220">
    <property type="entry name" value="S_TKc"/>
    <property type="match status" value="1"/>
</dbReference>
<gene>
    <name evidence="24" type="ORF">M5K25_020121</name>
</gene>
<evidence type="ECO:0000256" key="7">
    <source>
        <dbReference type="ARBA" id="ARBA00022679"/>
    </source>
</evidence>
<dbReference type="FunFam" id="3.30.200.20:FF:000015">
    <property type="entry name" value="Somatic embryogenesis receptor kinase 1"/>
    <property type="match status" value="1"/>
</dbReference>
<feature type="signal peptide" evidence="22">
    <location>
        <begin position="1"/>
        <end position="22"/>
    </location>
</feature>
<feature type="chain" id="PRO_5044872483" description="non-specific serine/threonine protein kinase" evidence="22">
    <location>
        <begin position="23"/>
        <end position="585"/>
    </location>
</feature>
<dbReference type="InterPro" id="IPR032675">
    <property type="entry name" value="LRR_dom_sf"/>
</dbReference>
<dbReference type="SUPFAM" id="SSF52058">
    <property type="entry name" value="L domain-like"/>
    <property type="match status" value="1"/>
</dbReference>
<dbReference type="GO" id="GO:0004674">
    <property type="term" value="F:protein serine/threonine kinase activity"/>
    <property type="evidence" value="ECO:0007669"/>
    <property type="project" value="UniProtKB-KW"/>
</dbReference>
<dbReference type="PROSITE" id="PS00108">
    <property type="entry name" value="PROTEIN_KINASE_ST"/>
    <property type="match status" value="1"/>
</dbReference>
<feature type="transmembrane region" description="Helical" evidence="21">
    <location>
        <begin position="221"/>
        <end position="243"/>
    </location>
</feature>
<dbReference type="EC" id="2.7.11.1" evidence="4"/>
<evidence type="ECO:0000313" key="25">
    <source>
        <dbReference type="Proteomes" id="UP001552299"/>
    </source>
</evidence>
<organism evidence="24 25">
    <name type="scientific">Dendrobium thyrsiflorum</name>
    <name type="common">Pinecone-like raceme dendrobium</name>
    <name type="synonym">Orchid</name>
    <dbReference type="NCBI Taxonomy" id="117978"/>
    <lineage>
        <taxon>Eukaryota</taxon>
        <taxon>Viridiplantae</taxon>
        <taxon>Streptophyta</taxon>
        <taxon>Embryophyta</taxon>
        <taxon>Tracheophyta</taxon>
        <taxon>Spermatophyta</taxon>
        <taxon>Magnoliopsida</taxon>
        <taxon>Liliopsida</taxon>
        <taxon>Asparagales</taxon>
        <taxon>Orchidaceae</taxon>
        <taxon>Epidendroideae</taxon>
        <taxon>Malaxideae</taxon>
        <taxon>Dendrobiinae</taxon>
        <taxon>Dendrobium</taxon>
    </lineage>
</organism>
<evidence type="ECO:0000256" key="20">
    <source>
        <dbReference type="PROSITE-ProRule" id="PRU10141"/>
    </source>
</evidence>
<keyword evidence="10" id="KW-0677">Repeat</keyword>
<evidence type="ECO:0000256" key="19">
    <source>
        <dbReference type="ARBA" id="ARBA00048679"/>
    </source>
</evidence>
<keyword evidence="17" id="KW-0325">Glycoprotein</keyword>
<dbReference type="Proteomes" id="UP001552299">
    <property type="component" value="Unassembled WGS sequence"/>
</dbReference>
<comment type="similarity">
    <text evidence="3">Belongs to the protein kinase superfamily. Ser/Thr protein kinase family.</text>
</comment>
<dbReference type="Pfam" id="PF00560">
    <property type="entry name" value="LRR_1"/>
    <property type="match status" value="3"/>
</dbReference>
<evidence type="ECO:0000256" key="11">
    <source>
        <dbReference type="ARBA" id="ARBA00022741"/>
    </source>
</evidence>
<dbReference type="Pfam" id="PF08263">
    <property type="entry name" value="LRRNT_2"/>
    <property type="match status" value="1"/>
</dbReference>
<comment type="subcellular location">
    <subcellularLocation>
        <location evidence="1">Cell membrane</location>
        <topology evidence="1">Single-pass membrane protein</topology>
    </subcellularLocation>
    <subcellularLocation>
        <location evidence="2">Membrane</location>
        <topology evidence="2">Single-pass type I membrane protein</topology>
    </subcellularLocation>
</comment>
<evidence type="ECO:0000313" key="24">
    <source>
        <dbReference type="EMBL" id="KAL0909270.1"/>
    </source>
</evidence>
<comment type="catalytic activity">
    <reaction evidence="19">
        <text>L-seryl-[protein] + ATP = O-phospho-L-seryl-[protein] + ADP + H(+)</text>
        <dbReference type="Rhea" id="RHEA:17989"/>
        <dbReference type="Rhea" id="RHEA-COMP:9863"/>
        <dbReference type="Rhea" id="RHEA-COMP:11604"/>
        <dbReference type="ChEBI" id="CHEBI:15378"/>
        <dbReference type="ChEBI" id="CHEBI:29999"/>
        <dbReference type="ChEBI" id="CHEBI:30616"/>
        <dbReference type="ChEBI" id="CHEBI:83421"/>
        <dbReference type="ChEBI" id="CHEBI:456216"/>
        <dbReference type="EC" id="2.7.11.1"/>
    </reaction>
</comment>
<comment type="catalytic activity">
    <reaction evidence="18">
        <text>L-threonyl-[protein] + ATP = O-phospho-L-threonyl-[protein] + ADP + H(+)</text>
        <dbReference type="Rhea" id="RHEA:46608"/>
        <dbReference type="Rhea" id="RHEA-COMP:11060"/>
        <dbReference type="Rhea" id="RHEA-COMP:11605"/>
        <dbReference type="ChEBI" id="CHEBI:15378"/>
        <dbReference type="ChEBI" id="CHEBI:30013"/>
        <dbReference type="ChEBI" id="CHEBI:30616"/>
        <dbReference type="ChEBI" id="CHEBI:61977"/>
        <dbReference type="ChEBI" id="CHEBI:456216"/>
        <dbReference type="EC" id="2.7.11.1"/>
    </reaction>
</comment>
<evidence type="ECO:0000256" key="14">
    <source>
        <dbReference type="ARBA" id="ARBA00022989"/>
    </source>
</evidence>
<evidence type="ECO:0000256" key="3">
    <source>
        <dbReference type="ARBA" id="ARBA00008684"/>
    </source>
</evidence>
<feature type="domain" description="Protein kinase" evidence="23">
    <location>
        <begin position="285"/>
        <end position="561"/>
    </location>
</feature>
<accession>A0ABD0U945</accession>
<evidence type="ECO:0000256" key="5">
    <source>
        <dbReference type="ARBA" id="ARBA00022527"/>
    </source>
</evidence>
<keyword evidence="16" id="KW-0675">Receptor</keyword>
<keyword evidence="11 20" id="KW-0547">Nucleotide-binding</keyword>
<evidence type="ECO:0000259" key="23">
    <source>
        <dbReference type="PROSITE" id="PS50011"/>
    </source>
</evidence>
<dbReference type="InterPro" id="IPR008271">
    <property type="entry name" value="Ser/Thr_kinase_AS"/>
</dbReference>
<dbReference type="InterPro" id="IPR011009">
    <property type="entry name" value="Kinase-like_dom_sf"/>
</dbReference>
<name>A0ABD0U945_DENTH</name>
<evidence type="ECO:0000256" key="18">
    <source>
        <dbReference type="ARBA" id="ARBA00047899"/>
    </source>
</evidence>
<dbReference type="InterPro" id="IPR013210">
    <property type="entry name" value="LRR_N_plant-typ"/>
</dbReference>
<proteinExistence type="inferred from homology"/>
<evidence type="ECO:0000256" key="16">
    <source>
        <dbReference type="ARBA" id="ARBA00023170"/>
    </source>
</evidence>
<evidence type="ECO:0000256" key="10">
    <source>
        <dbReference type="ARBA" id="ARBA00022737"/>
    </source>
</evidence>
<evidence type="ECO:0000256" key="1">
    <source>
        <dbReference type="ARBA" id="ARBA00004162"/>
    </source>
</evidence>
<dbReference type="EMBL" id="JANQDX010000016">
    <property type="protein sequence ID" value="KAL0909270.1"/>
    <property type="molecule type" value="Genomic_DNA"/>
</dbReference>
<dbReference type="PROSITE" id="PS00107">
    <property type="entry name" value="PROTEIN_KINASE_ATP"/>
    <property type="match status" value="1"/>
</dbReference>
<evidence type="ECO:0000256" key="13">
    <source>
        <dbReference type="ARBA" id="ARBA00022840"/>
    </source>
</evidence>
<dbReference type="SUPFAM" id="SSF56112">
    <property type="entry name" value="Protein kinase-like (PK-like)"/>
    <property type="match status" value="1"/>
</dbReference>
<dbReference type="InterPro" id="IPR000719">
    <property type="entry name" value="Prot_kinase_dom"/>
</dbReference>
<feature type="binding site" evidence="20">
    <location>
        <position position="313"/>
    </location>
    <ligand>
        <name>ATP</name>
        <dbReference type="ChEBI" id="CHEBI:30616"/>
    </ligand>
</feature>
<keyword evidence="7" id="KW-0808">Transferase</keyword>
<evidence type="ECO:0000256" key="9">
    <source>
        <dbReference type="ARBA" id="ARBA00022729"/>
    </source>
</evidence>
<dbReference type="PANTHER" id="PTHR48056">
    <property type="entry name" value="LRR RECEPTOR-LIKE SERINE/THREONINE-PROTEIN KINASE-RELATED"/>
    <property type="match status" value="1"/>
</dbReference>
<dbReference type="Pfam" id="PF07714">
    <property type="entry name" value="PK_Tyr_Ser-Thr"/>
    <property type="match status" value="1"/>
</dbReference>
<dbReference type="PROSITE" id="PS50011">
    <property type="entry name" value="PROTEIN_KINASE_DOM"/>
    <property type="match status" value="1"/>
</dbReference>
<keyword evidence="5" id="KW-0723">Serine/threonine-protein kinase</keyword>
<keyword evidence="8 21" id="KW-0812">Transmembrane</keyword>
<dbReference type="Gene3D" id="1.10.510.10">
    <property type="entry name" value="Transferase(Phosphotransferase) domain 1"/>
    <property type="match status" value="1"/>
</dbReference>
<evidence type="ECO:0000256" key="4">
    <source>
        <dbReference type="ARBA" id="ARBA00012513"/>
    </source>
</evidence>
<evidence type="ECO:0000256" key="15">
    <source>
        <dbReference type="ARBA" id="ARBA00023136"/>
    </source>
</evidence>
<keyword evidence="14 21" id="KW-1133">Transmembrane helix</keyword>
<dbReference type="Gene3D" id="3.30.200.20">
    <property type="entry name" value="Phosphorylase Kinase, domain 1"/>
    <property type="match status" value="1"/>
</dbReference>
<dbReference type="AlphaFoldDB" id="A0ABD0U945"/>
<evidence type="ECO:0000256" key="8">
    <source>
        <dbReference type="ARBA" id="ARBA00022692"/>
    </source>
</evidence>
<dbReference type="PANTHER" id="PTHR48056:SF81">
    <property type="entry name" value="RECEPTOR PROTEIN-TYROSINE KINASE CEPR1"/>
    <property type="match status" value="1"/>
</dbReference>
<dbReference type="InterPro" id="IPR050647">
    <property type="entry name" value="Plant_LRR-RLKs"/>
</dbReference>
<dbReference type="InterPro" id="IPR001245">
    <property type="entry name" value="Ser-Thr/Tyr_kinase_cat_dom"/>
</dbReference>
<dbReference type="Gene3D" id="3.80.10.10">
    <property type="entry name" value="Ribonuclease Inhibitor"/>
    <property type="match status" value="1"/>
</dbReference>
<evidence type="ECO:0000256" key="2">
    <source>
        <dbReference type="ARBA" id="ARBA00004479"/>
    </source>
</evidence>
<protein>
    <recommendedName>
        <fullName evidence="4">non-specific serine/threonine protein kinase</fullName>
        <ecNumber evidence="4">2.7.11.1</ecNumber>
    </recommendedName>
</protein>
<keyword evidence="12" id="KW-0418">Kinase</keyword>
<dbReference type="InterPro" id="IPR017441">
    <property type="entry name" value="Protein_kinase_ATP_BS"/>
</dbReference>
<evidence type="ECO:0000256" key="17">
    <source>
        <dbReference type="ARBA" id="ARBA00023180"/>
    </source>
</evidence>
<dbReference type="GO" id="GO:0005524">
    <property type="term" value="F:ATP binding"/>
    <property type="evidence" value="ECO:0007669"/>
    <property type="project" value="UniProtKB-UniRule"/>
</dbReference>
<dbReference type="GO" id="GO:0009742">
    <property type="term" value="P:brassinosteroid mediated signaling pathway"/>
    <property type="evidence" value="ECO:0007669"/>
    <property type="project" value="UniProtKB-ARBA"/>
</dbReference>
<sequence>MNSLKLFSLIFALASLHHTTEADKEEATLLALKQSLNASENQLSTWAQQDLEKCAWEAVHCDNNSNVVRVELSSKGFTGVLSPKIGELMHLEALFIGGNSITGGIPAEFGNLASLGTLNLENNRLTGQIPSSLGRLQNLQVLRLSRNNFDGSIPDSLTNITSLSDIRLAFNNLTGKIPDRLFNIPSYDFFGNKLNCGQGYQYLCVSDLLNQGKSHNFKTRLILGIIGGAVSFLLTGVICLFCMTRRKFRKHEVFVDVPGEDYRLIALTKLKRFTWQELQQATENFAEKNVVGLGGYGKVYKGVLQDNMNIAVKRLNDGLSSFGESSFLHELEMISIAVHQNLLRLIGFCTTPSERLLVYPLMPNLSVAHHLRELKPEDPVLDWSTRKRVALGTARALSYLHESCNPKIIHRDVKAANVLLDENFEAVVGDFGLAKLVDMKKTSVTTQLRGTQGRIAPEYIATGRASEKTDVFGYGIMLLELVTGQSALCFEGRDDLLLLDHVRRMERENHLNSIVDRNLRENYNHEEVEMMIRVAFLCTQTSPKVRPSMSKVLQMLEGEMLAEKWEEWQELVVARAGKCKDHESQ</sequence>
<keyword evidence="9 22" id="KW-0732">Signal</keyword>
<dbReference type="GO" id="GO:0005886">
    <property type="term" value="C:plasma membrane"/>
    <property type="evidence" value="ECO:0007669"/>
    <property type="project" value="UniProtKB-SubCell"/>
</dbReference>
<keyword evidence="15 21" id="KW-0472">Membrane</keyword>